<sequence length="889" mass="98680">MNINVSQRYATGVYQRGTNIDTGKPRGQGLMANFSRTPKTLALFNHEGQNHISTGVSELQFGLLEMLDSVQNPSLDATNKQLVKDILNTAGVDFSEMNQRTQLKAAVMLGRGEVSGAWLAQNTNAVSRDDADAIAVGKMLQKDYAFAHKQKMGGIQDPSDSFNTRLALDIADRVIGVDGNVDQNKLDTVIEQLQNDTLAATFGVGPHRQEMVKLLTHISNSGNFRNVLNGINAPNLNTPQERIVRATINKPTGNLTDRDARKAVLSAMLSHLRQGSVGSCFGTSIAIHLKTNHYDKTLNIMKSLVERGVVPAQFQKTPNTNQYNFDFPINDRVFDTQYDQNMSIKRNGIVTAVDGSGLDGNIKVKEIPGIVKALEAIGIQDADRQHNVLLAALRDLTSAIGSSEISPKTLLHQVIQKENVGNKAEAKKKAAFAFHASMENRLLRSFEYTLSGLAETRYKSMSLVSLGTKVTDTFAANNYMNLVVGAMQSVTDGTDQNTYANFASDFSVRLSELFDQNLILTYDPEFTQSKVADDGRSTHGGFTISFRNPTNNETVPVTSTRQLVDALRTMFTYQANQDLTAIQNAGYNNPQNVQAAHIQLTTALWNTINTDQFEQRFPNRLRHYQEDPLGFAKGSKSFTVMRMIFPNDSSITSDTKHRNNNHTGKDVLRLAIQSMRGIHQNMSDIHNNFQQRDLSQISVPASNGPHAFLIQPGLDPAFVDAWSGSESIDSWIEANLETFDVKNYEVTSLEKDQVDAVIEKVGPWYDIDVDAVKEALQDNDPIYPDDMYRALVDNMPQSPKKAQFEKELALDLVEAFDAPIGKVIFADTNWGNGDTQIHFGTAYNPFSQSTDLWEFKYDGSDWTPRSVSDQAQHVQTKWDIANDPHQFGF</sequence>
<evidence type="ECO:0000313" key="2">
    <source>
        <dbReference type="Proteomes" id="UP000663929"/>
    </source>
</evidence>
<evidence type="ECO:0000313" key="1">
    <source>
        <dbReference type="EMBL" id="QTD54095.1"/>
    </source>
</evidence>
<dbReference type="RefSeq" id="WP_237384194.1">
    <property type="nucleotide sequence ID" value="NZ_CP071793.1"/>
</dbReference>
<gene>
    <name evidence="1" type="ORF">J3U87_16740</name>
</gene>
<dbReference type="AlphaFoldDB" id="A0A8A4U5S2"/>
<proteinExistence type="predicted"/>
<protein>
    <submittedName>
        <fullName evidence="1">Uncharacterized protein</fullName>
    </submittedName>
</protein>
<accession>A0A8A4U5S2</accession>
<organism evidence="1 2">
    <name type="scientific">Sulfidibacter corallicola</name>
    <dbReference type="NCBI Taxonomy" id="2818388"/>
    <lineage>
        <taxon>Bacteria</taxon>
        <taxon>Pseudomonadati</taxon>
        <taxon>Acidobacteriota</taxon>
        <taxon>Holophagae</taxon>
        <taxon>Acanthopleuribacterales</taxon>
        <taxon>Acanthopleuribacteraceae</taxon>
        <taxon>Sulfidibacter</taxon>
    </lineage>
</organism>
<name>A0A8A4U5S2_SULCO</name>
<keyword evidence="2" id="KW-1185">Reference proteome</keyword>
<dbReference type="KEGG" id="scor:J3U87_16740"/>
<dbReference type="Proteomes" id="UP000663929">
    <property type="component" value="Chromosome"/>
</dbReference>
<reference evidence="1" key="1">
    <citation type="submission" date="2021-03" db="EMBL/GenBank/DDBJ databases">
        <title>Acanthopleuribacteraceae sp. M133.</title>
        <authorList>
            <person name="Wang G."/>
        </authorList>
    </citation>
    <scope>NUCLEOTIDE SEQUENCE</scope>
    <source>
        <strain evidence="1">M133</strain>
    </source>
</reference>
<dbReference type="EMBL" id="CP071793">
    <property type="protein sequence ID" value="QTD54095.1"/>
    <property type="molecule type" value="Genomic_DNA"/>
</dbReference>